<organism evidence="3 4">
    <name type="scientific">Drosophila suzukii</name>
    <name type="common">Spotted-wing drosophila fruit fly</name>
    <dbReference type="NCBI Taxonomy" id="28584"/>
    <lineage>
        <taxon>Eukaryota</taxon>
        <taxon>Metazoa</taxon>
        <taxon>Ecdysozoa</taxon>
        <taxon>Arthropoda</taxon>
        <taxon>Hexapoda</taxon>
        <taxon>Insecta</taxon>
        <taxon>Pterygota</taxon>
        <taxon>Neoptera</taxon>
        <taxon>Endopterygota</taxon>
        <taxon>Diptera</taxon>
        <taxon>Brachycera</taxon>
        <taxon>Muscomorpha</taxon>
        <taxon>Ephydroidea</taxon>
        <taxon>Drosophilidae</taxon>
        <taxon>Drosophila</taxon>
        <taxon>Sophophora</taxon>
    </lineage>
</organism>
<dbReference type="InterPro" id="IPR011021">
    <property type="entry name" value="Arrestin-like_N"/>
</dbReference>
<dbReference type="PANTHER" id="PTHR11188:SF167">
    <property type="entry name" value="ARRESTIN C-TERMINAL-LIKE DOMAIN-CONTAINING PROTEIN-RELATED"/>
    <property type="match status" value="1"/>
</dbReference>
<keyword evidence="3" id="KW-1185">Reference proteome</keyword>
<dbReference type="GeneID" id="108013817"/>
<comment type="similarity">
    <text evidence="1">Belongs to the arrestin family.</text>
</comment>
<feature type="domain" description="Arrestin-like N-terminal" evidence="2">
    <location>
        <begin position="5"/>
        <end position="153"/>
    </location>
</feature>
<dbReference type="AlphaFoldDB" id="A0AB39ZGZ9"/>
<dbReference type="Proteomes" id="UP001652628">
    <property type="component" value="Chromosome 3"/>
</dbReference>
<evidence type="ECO:0000256" key="1">
    <source>
        <dbReference type="ARBA" id="ARBA00005298"/>
    </source>
</evidence>
<sequence length="356" mass="40294">MPVNCEFNLSRAAAVYYTGEQISGSLTVTVDGKKPFPLEGVSITLHGVSTVHWRESLRGPPEIEHNDSTGKLECAKVDYKGSKVHINQTKRLTDDLRLQSGVFRLGDFEFELPENLPATCRLPFGNVEYLLKVVIERRGKYNKCFQQRLVIRKSLEFSDLQPQFKETSNIRLTLSRSVFVPGQSVSYEVTSKDGVLDFLTRLCKRTNYTSQEPSIKTKTVRQVLSECSDLKGDLRLPLTAPIMSHSDQLEPIQISYFIESFNNYDAPIELPIIVATAAPPVFSPMESSRLCFVNLALSQSELFRPINQFVAHSCSWESGALALNKHCERLKLLKGPKRKQSYVQLALRYLYKKVLP</sequence>
<dbReference type="SUPFAM" id="SSF81296">
    <property type="entry name" value="E set domains"/>
    <property type="match status" value="2"/>
</dbReference>
<dbReference type="Gene3D" id="2.60.40.640">
    <property type="match status" value="1"/>
</dbReference>
<reference evidence="4" key="1">
    <citation type="submission" date="2025-08" db="UniProtKB">
        <authorList>
            <consortium name="RefSeq"/>
        </authorList>
    </citation>
    <scope>IDENTIFICATION</scope>
</reference>
<name>A0AB39ZGZ9_DROSZ</name>
<accession>A0AB39ZGZ9</accession>
<dbReference type="GO" id="GO:0005737">
    <property type="term" value="C:cytoplasm"/>
    <property type="evidence" value="ECO:0007669"/>
    <property type="project" value="TreeGrafter"/>
</dbReference>
<dbReference type="GO" id="GO:0015031">
    <property type="term" value="P:protein transport"/>
    <property type="evidence" value="ECO:0007669"/>
    <property type="project" value="TreeGrafter"/>
</dbReference>
<dbReference type="Pfam" id="PF00339">
    <property type="entry name" value="Arrestin_N"/>
    <property type="match status" value="1"/>
</dbReference>
<dbReference type="PANTHER" id="PTHR11188">
    <property type="entry name" value="ARRESTIN DOMAIN CONTAINING PROTEIN"/>
    <property type="match status" value="1"/>
</dbReference>
<dbReference type="RefSeq" id="XP_016935283.4">
    <property type="nucleotide sequence ID" value="XM_017079794.4"/>
</dbReference>
<evidence type="ECO:0000313" key="3">
    <source>
        <dbReference type="Proteomes" id="UP001652628"/>
    </source>
</evidence>
<proteinExistence type="inferred from homology"/>
<dbReference type="InterPro" id="IPR050357">
    <property type="entry name" value="Arrestin_domain-protein"/>
</dbReference>
<gene>
    <name evidence="4" type="primary">LOC108013817</name>
</gene>
<protein>
    <recommendedName>
        <fullName evidence="2">Arrestin-like N-terminal domain-containing protein</fullName>
    </recommendedName>
</protein>
<evidence type="ECO:0000259" key="2">
    <source>
        <dbReference type="Pfam" id="PF00339"/>
    </source>
</evidence>
<evidence type="ECO:0000313" key="4">
    <source>
        <dbReference type="RefSeq" id="XP_016935283.4"/>
    </source>
</evidence>
<dbReference type="InterPro" id="IPR014752">
    <property type="entry name" value="Arrestin-like_C"/>
</dbReference>
<dbReference type="InterPro" id="IPR014756">
    <property type="entry name" value="Ig_E-set"/>
</dbReference>